<dbReference type="AlphaFoldDB" id="A0A6J4KFJ5"/>
<feature type="non-terminal residue" evidence="1">
    <location>
        <position position="59"/>
    </location>
</feature>
<feature type="non-terminal residue" evidence="1">
    <location>
        <position position="1"/>
    </location>
</feature>
<sequence>GGYAARSTAIPLKSAGLRLRWEFQASCRADAARLQLLCPPVGGGKGLRGPQVAPERGVL</sequence>
<organism evidence="1">
    <name type="scientific">uncultured Chloroflexota bacterium</name>
    <dbReference type="NCBI Taxonomy" id="166587"/>
    <lineage>
        <taxon>Bacteria</taxon>
        <taxon>Bacillati</taxon>
        <taxon>Chloroflexota</taxon>
        <taxon>environmental samples</taxon>
    </lineage>
</organism>
<dbReference type="EMBL" id="CADCTC010000306">
    <property type="protein sequence ID" value="CAA9303500.1"/>
    <property type="molecule type" value="Genomic_DNA"/>
</dbReference>
<reference evidence="1" key="1">
    <citation type="submission" date="2020-02" db="EMBL/GenBank/DDBJ databases">
        <authorList>
            <person name="Meier V. D."/>
        </authorList>
    </citation>
    <scope>NUCLEOTIDE SEQUENCE</scope>
    <source>
        <strain evidence="1">AVDCRST_MAG77</strain>
    </source>
</reference>
<evidence type="ECO:0000313" key="1">
    <source>
        <dbReference type="EMBL" id="CAA9303500.1"/>
    </source>
</evidence>
<protein>
    <submittedName>
        <fullName evidence="1">Uncharacterized protein</fullName>
    </submittedName>
</protein>
<accession>A0A6J4KFJ5</accession>
<gene>
    <name evidence="1" type="ORF">AVDCRST_MAG77-5834</name>
</gene>
<name>A0A6J4KFJ5_9CHLR</name>
<proteinExistence type="predicted"/>